<organism evidence="2 3">
    <name type="scientific">Purpureocillium lilacinum</name>
    <name type="common">Paecilomyces lilacinus</name>
    <dbReference type="NCBI Taxonomy" id="33203"/>
    <lineage>
        <taxon>Eukaryota</taxon>
        <taxon>Fungi</taxon>
        <taxon>Dikarya</taxon>
        <taxon>Ascomycota</taxon>
        <taxon>Pezizomycotina</taxon>
        <taxon>Sordariomycetes</taxon>
        <taxon>Hypocreomycetidae</taxon>
        <taxon>Hypocreales</taxon>
        <taxon>Ophiocordycipitaceae</taxon>
        <taxon>Purpureocillium</taxon>
    </lineage>
</organism>
<feature type="compositionally biased region" description="Low complexity" evidence="1">
    <location>
        <begin position="235"/>
        <end position="246"/>
    </location>
</feature>
<evidence type="ECO:0000313" key="2">
    <source>
        <dbReference type="EMBL" id="PWI68609.1"/>
    </source>
</evidence>
<name>A0A2U3E286_PURLI</name>
<dbReference type="AlphaFoldDB" id="A0A2U3E286"/>
<feature type="compositionally biased region" description="Basic residues" evidence="1">
    <location>
        <begin position="208"/>
        <end position="217"/>
    </location>
</feature>
<feature type="region of interest" description="Disordered" evidence="1">
    <location>
        <begin position="198"/>
        <end position="275"/>
    </location>
</feature>
<evidence type="ECO:0000313" key="3">
    <source>
        <dbReference type="Proteomes" id="UP000245956"/>
    </source>
</evidence>
<proteinExistence type="predicted"/>
<dbReference type="Proteomes" id="UP000245956">
    <property type="component" value="Unassembled WGS sequence"/>
</dbReference>
<accession>A0A2U3E286</accession>
<dbReference type="EMBL" id="LCWV01000014">
    <property type="protein sequence ID" value="PWI68609.1"/>
    <property type="molecule type" value="Genomic_DNA"/>
</dbReference>
<feature type="region of interest" description="Disordered" evidence="1">
    <location>
        <begin position="157"/>
        <end position="184"/>
    </location>
</feature>
<sequence>MPTAAFVTPELSPLHIIMYSYLSCPNKLSQLPKHLSSPCCHAASLSLRSIPVAASSAPKPPSFFLFRVSPSIQRHYMAQTCTSNKTPRTTHHHGLFNSPGVQYQWCVHSAKCPSSLGIKKIAFIRPPSPGMLLRDPPFRLAIPPWWKTQCACHASTPASPPAIQPVQPVQQQSSPSQPALKARRTTYRLTLCTPRYVVRPPSSTPSLQHRHRRRQKIHGPPPKEISPRRAAHLAETTTDLCTPTPETHTHTHTPSAPMNQTASRFSPPPEERDPK</sequence>
<gene>
    <name evidence="2" type="ORF">PCL_01698</name>
</gene>
<evidence type="ECO:0000256" key="1">
    <source>
        <dbReference type="SAM" id="MobiDB-lite"/>
    </source>
</evidence>
<reference evidence="2 3" key="1">
    <citation type="journal article" date="2016" name="Front. Microbiol.">
        <title>Genome and transcriptome sequences reveal the specific parasitism of the nematophagous Purpureocillium lilacinum 36-1.</title>
        <authorList>
            <person name="Xie J."/>
            <person name="Li S."/>
            <person name="Mo C."/>
            <person name="Xiao X."/>
            <person name="Peng D."/>
            <person name="Wang G."/>
            <person name="Xiao Y."/>
        </authorList>
    </citation>
    <scope>NUCLEOTIDE SEQUENCE [LARGE SCALE GENOMIC DNA]</scope>
    <source>
        <strain evidence="2 3">36-1</strain>
    </source>
</reference>
<comment type="caution">
    <text evidence="2">The sequence shown here is derived from an EMBL/GenBank/DDBJ whole genome shotgun (WGS) entry which is preliminary data.</text>
</comment>
<protein>
    <submittedName>
        <fullName evidence="2">Uncharacterized protein</fullName>
    </submittedName>
</protein>
<feature type="compositionally biased region" description="Low complexity" evidence="1">
    <location>
        <begin position="164"/>
        <end position="179"/>
    </location>
</feature>